<reference evidence="2" key="1">
    <citation type="submission" date="2020-09" db="EMBL/GenBank/DDBJ databases">
        <title>Draft Genome Sequence of Paenibacillus sp. WST5.</title>
        <authorList>
            <person name="Bao Z."/>
        </authorList>
    </citation>
    <scope>NUCLEOTIDE SEQUENCE</scope>
    <source>
        <strain evidence="2">WST5</strain>
    </source>
</reference>
<dbReference type="AlphaFoldDB" id="A0A926QIQ5"/>
<keyword evidence="3" id="KW-1185">Reference proteome</keyword>
<dbReference type="RefSeq" id="WP_188173538.1">
    <property type="nucleotide sequence ID" value="NZ_JACVVD010000002.1"/>
</dbReference>
<dbReference type="InterPro" id="IPR032708">
    <property type="entry name" value="McjB_C"/>
</dbReference>
<dbReference type="Pfam" id="PF13471">
    <property type="entry name" value="Transglut_core3"/>
    <property type="match status" value="1"/>
</dbReference>
<sequence>MWKKVRTLLRLHPRMILLLFEALFYLAWARILKSVPFAKVAPSLGNRREETPHTGNQPNETLIKDISKAVRMMSRNTIWESKCLVQAIAGMKMLERRKIESTLYLGTARDTNGKMIAHAWLRSGSIYISGAETMDKFTVVEVFGKRIQRLES</sequence>
<dbReference type="Proteomes" id="UP000650466">
    <property type="component" value="Unassembled WGS sequence"/>
</dbReference>
<evidence type="ECO:0000313" key="3">
    <source>
        <dbReference type="Proteomes" id="UP000650466"/>
    </source>
</evidence>
<comment type="caution">
    <text evidence="2">The sequence shown here is derived from an EMBL/GenBank/DDBJ whole genome shotgun (WGS) entry which is preliminary data.</text>
</comment>
<evidence type="ECO:0000259" key="1">
    <source>
        <dbReference type="Pfam" id="PF13471"/>
    </source>
</evidence>
<accession>A0A926QIQ5</accession>
<feature type="domain" description="Microcin J25-processing protein McjB C-terminal" evidence="1">
    <location>
        <begin position="23"/>
        <end position="140"/>
    </location>
</feature>
<name>A0A926QIQ5_9BACL</name>
<proteinExistence type="predicted"/>
<protein>
    <submittedName>
        <fullName evidence="2">Lasso peptide biosynthesis B2 protein</fullName>
    </submittedName>
</protein>
<dbReference type="InterPro" id="IPR053521">
    <property type="entry name" value="McjB-like"/>
</dbReference>
<evidence type="ECO:0000313" key="2">
    <source>
        <dbReference type="EMBL" id="MBD0379749.1"/>
    </source>
</evidence>
<gene>
    <name evidence="2" type="ORF">ICC18_06465</name>
</gene>
<dbReference type="NCBIfam" id="NF033537">
    <property type="entry name" value="lasso_biosyn_B2"/>
    <property type="match status" value="1"/>
</dbReference>
<organism evidence="2 3">
    <name type="scientific">Paenibacillus sedimenti</name>
    <dbReference type="NCBI Taxonomy" id="2770274"/>
    <lineage>
        <taxon>Bacteria</taxon>
        <taxon>Bacillati</taxon>
        <taxon>Bacillota</taxon>
        <taxon>Bacilli</taxon>
        <taxon>Bacillales</taxon>
        <taxon>Paenibacillaceae</taxon>
        <taxon>Paenibacillus</taxon>
    </lineage>
</organism>
<dbReference type="EMBL" id="JACVVD010000002">
    <property type="protein sequence ID" value="MBD0379749.1"/>
    <property type="molecule type" value="Genomic_DNA"/>
</dbReference>